<reference evidence="1 2" key="1">
    <citation type="submission" date="2011-07" db="EMBL/GenBank/DDBJ databases">
        <authorList>
            <person name="Coyne R."/>
            <person name="Brami D."/>
            <person name="Johnson J."/>
            <person name="Hostetler J."/>
            <person name="Hannick L."/>
            <person name="Clark T."/>
            <person name="Cassidy-Hanley D."/>
            <person name="Inman J."/>
        </authorList>
    </citation>
    <scope>NUCLEOTIDE SEQUENCE [LARGE SCALE GENOMIC DNA]</scope>
    <source>
        <strain evidence="1 2">G5</strain>
    </source>
</reference>
<dbReference type="AlphaFoldDB" id="G0QMB4"/>
<dbReference type="EMBL" id="GL983414">
    <property type="protein sequence ID" value="EGR33636.1"/>
    <property type="molecule type" value="Genomic_DNA"/>
</dbReference>
<name>G0QMB4_ICHMU</name>
<dbReference type="RefSeq" id="XP_004037622.1">
    <property type="nucleotide sequence ID" value="XM_004037574.1"/>
</dbReference>
<dbReference type="Proteomes" id="UP000008983">
    <property type="component" value="Unassembled WGS sequence"/>
</dbReference>
<dbReference type="GeneID" id="14909826"/>
<gene>
    <name evidence="1" type="ORF">IMG5_047450</name>
</gene>
<protein>
    <submittedName>
        <fullName evidence="1">Uncharacterized protein</fullName>
    </submittedName>
</protein>
<sequence>MFYQQKAENLDLKNQELEKDVIYAKQNLADTLNVILASGGQKLIDFVEGKLTFRES</sequence>
<dbReference type="InParanoid" id="G0QMB4"/>
<accession>G0QMB4</accession>
<organism evidence="1 2">
    <name type="scientific">Ichthyophthirius multifiliis</name>
    <name type="common">White spot disease agent</name>
    <name type="synonym">Ich</name>
    <dbReference type="NCBI Taxonomy" id="5932"/>
    <lineage>
        <taxon>Eukaryota</taxon>
        <taxon>Sar</taxon>
        <taxon>Alveolata</taxon>
        <taxon>Ciliophora</taxon>
        <taxon>Intramacronucleata</taxon>
        <taxon>Oligohymenophorea</taxon>
        <taxon>Hymenostomatida</taxon>
        <taxon>Ophryoglenina</taxon>
        <taxon>Ichthyophthirius</taxon>
    </lineage>
</organism>
<evidence type="ECO:0000313" key="1">
    <source>
        <dbReference type="EMBL" id="EGR33636.1"/>
    </source>
</evidence>
<evidence type="ECO:0000313" key="2">
    <source>
        <dbReference type="Proteomes" id="UP000008983"/>
    </source>
</evidence>
<proteinExistence type="predicted"/>
<keyword evidence="2" id="KW-1185">Reference proteome</keyword>